<reference evidence="4" key="1">
    <citation type="submission" date="2023-10" db="EMBL/GenBank/DDBJ databases">
        <authorList>
            <person name="Domelevo Entfellner J.-B."/>
        </authorList>
    </citation>
    <scope>NUCLEOTIDE SEQUENCE</scope>
</reference>
<dbReference type="InterPro" id="IPR057623">
    <property type="entry name" value="PUB12-19-like_N"/>
</dbReference>
<sequence length="285" mass="32714">MAETDPSWALRNLTRVATQISNLSAFKPLLRTQCCDLARRIRFLAPLFLELHDDVLLSGAVSFHALQDALFKARDLLQFATCASQVYMILDREQVKHRFTDVAVRFEHAISKISIDEVDVSEEIKEQVALVTTQFRRAKEQFDPPGLQLYEQLLSIYNQSNDEHTETSELRLICEKLQFINVDDVKQDSLALEKMVVERGAHSQKSIHEMSLVLLKKIQDFLIVDSGNNIVSPSEDLSQHTDESYLKLCPQPLVIPDEFRCPISLELMKDPVIICTGQKFRKYYD</sequence>
<dbReference type="GO" id="GO:0016567">
    <property type="term" value="P:protein ubiquitination"/>
    <property type="evidence" value="ECO:0007669"/>
    <property type="project" value="InterPro"/>
</dbReference>
<dbReference type="PANTHER" id="PTHR23315:SF252">
    <property type="entry name" value="RING-TYPE E3 UBIQUITIN TRANSFERASE"/>
    <property type="match status" value="1"/>
</dbReference>
<evidence type="ECO:0000313" key="5">
    <source>
        <dbReference type="Proteomes" id="UP001189624"/>
    </source>
</evidence>
<dbReference type="Gene3D" id="1.20.930.20">
    <property type="entry name" value="Adaptor protein Cbl, N-terminal domain"/>
    <property type="match status" value="1"/>
</dbReference>
<dbReference type="GO" id="GO:0007166">
    <property type="term" value="P:cell surface receptor signaling pathway"/>
    <property type="evidence" value="ECO:0007669"/>
    <property type="project" value="InterPro"/>
</dbReference>
<evidence type="ECO:0000259" key="3">
    <source>
        <dbReference type="PROSITE" id="PS51698"/>
    </source>
</evidence>
<comment type="pathway">
    <text evidence="1">Protein modification; protein ubiquitination.</text>
</comment>
<dbReference type="Pfam" id="PF04564">
    <property type="entry name" value="U-box"/>
    <property type="match status" value="1"/>
</dbReference>
<keyword evidence="5" id="KW-1185">Reference proteome</keyword>
<organism evidence="4 5">
    <name type="scientific">Sphenostylis stenocarpa</name>
    <dbReference type="NCBI Taxonomy" id="92480"/>
    <lineage>
        <taxon>Eukaryota</taxon>
        <taxon>Viridiplantae</taxon>
        <taxon>Streptophyta</taxon>
        <taxon>Embryophyta</taxon>
        <taxon>Tracheophyta</taxon>
        <taxon>Spermatophyta</taxon>
        <taxon>Magnoliopsida</taxon>
        <taxon>eudicotyledons</taxon>
        <taxon>Gunneridae</taxon>
        <taxon>Pentapetalae</taxon>
        <taxon>rosids</taxon>
        <taxon>fabids</taxon>
        <taxon>Fabales</taxon>
        <taxon>Fabaceae</taxon>
        <taxon>Papilionoideae</taxon>
        <taxon>50 kb inversion clade</taxon>
        <taxon>NPAAA clade</taxon>
        <taxon>indigoferoid/millettioid clade</taxon>
        <taxon>Phaseoleae</taxon>
        <taxon>Sphenostylis</taxon>
    </lineage>
</organism>
<dbReference type="InterPro" id="IPR013083">
    <property type="entry name" value="Znf_RING/FYVE/PHD"/>
</dbReference>
<feature type="domain" description="U-box" evidence="3">
    <location>
        <begin position="254"/>
        <end position="285"/>
    </location>
</feature>
<dbReference type="PROSITE" id="PS51698">
    <property type="entry name" value="U_BOX"/>
    <property type="match status" value="1"/>
</dbReference>
<evidence type="ECO:0000313" key="4">
    <source>
        <dbReference type="EMBL" id="CAJ1798071.1"/>
    </source>
</evidence>
<proteinExistence type="predicted"/>
<keyword evidence="2" id="KW-0808">Transferase</keyword>
<dbReference type="Pfam" id="PF25368">
    <property type="entry name" value="PUB10_N"/>
    <property type="match status" value="1"/>
</dbReference>
<dbReference type="InterPro" id="IPR003613">
    <property type="entry name" value="Ubox_domain"/>
</dbReference>
<evidence type="ECO:0000256" key="2">
    <source>
        <dbReference type="ARBA" id="ARBA00022679"/>
    </source>
</evidence>
<dbReference type="Gene3D" id="3.30.40.10">
    <property type="entry name" value="Zinc/RING finger domain, C3HC4 (zinc finger)"/>
    <property type="match status" value="1"/>
</dbReference>
<dbReference type="PANTHER" id="PTHR23315">
    <property type="entry name" value="U BOX DOMAIN-CONTAINING"/>
    <property type="match status" value="1"/>
</dbReference>
<dbReference type="SUPFAM" id="SSF57850">
    <property type="entry name" value="RING/U-box"/>
    <property type="match status" value="1"/>
</dbReference>
<dbReference type="InterPro" id="IPR036537">
    <property type="entry name" value="Adaptor_Cbl_N_dom_sf"/>
</dbReference>
<dbReference type="Proteomes" id="UP001189624">
    <property type="component" value="Chromosome 1"/>
</dbReference>
<name>A0AA86RT21_9FABA</name>
<dbReference type="EMBL" id="OY731398">
    <property type="protein sequence ID" value="CAJ1798071.1"/>
    <property type="molecule type" value="Genomic_DNA"/>
</dbReference>
<accession>A0AA86RT21</accession>
<dbReference type="Gramene" id="rna-AYBTSS11_LOCUS560">
    <property type="protein sequence ID" value="CAJ1798071.1"/>
    <property type="gene ID" value="gene-AYBTSS11_LOCUS560"/>
</dbReference>
<dbReference type="AlphaFoldDB" id="A0AA86RT21"/>
<dbReference type="GO" id="GO:0004842">
    <property type="term" value="F:ubiquitin-protein transferase activity"/>
    <property type="evidence" value="ECO:0007669"/>
    <property type="project" value="InterPro"/>
</dbReference>
<gene>
    <name evidence="4" type="ORF">AYBTSS11_LOCUS560</name>
</gene>
<protein>
    <recommendedName>
        <fullName evidence="3">U-box domain-containing protein</fullName>
    </recommendedName>
</protein>
<evidence type="ECO:0000256" key="1">
    <source>
        <dbReference type="ARBA" id="ARBA00004906"/>
    </source>
</evidence>